<accession>A0A8J3DMQ9</accession>
<dbReference type="EMBL" id="BMZQ01000001">
    <property type="protein sequence ID" value="GHD07072.1"/>
    <property type="molecule type" value="Genomic_DNA"/>
</dbReference>
<comment type="similarity">
    <text evidence="1">Belongs to the RelB/DinJ antitoxin family.</text>
</comment>
<dbReference type="GO" id="GO:0015643">
    <property type="term" value="F:toxic substance binding"/>
    <property type="evidence" value="ECO:0007669"/>
    <property type="project" value="InterPro"/>
</dbReference>
<dbReference type="PANTHER" id="PTHR38781">
    <property type="entry name" value="ANTITOXIN DINJ-RELATED"/>
    <property type="match status" value="1"/>
</dbReference>
<dbReference type="Pfam" id="PF04221">
    <property type="entry name" value="RelB"/>
    <property type="match status" value="1"/>
</dbReference>
<dbReference type="GO" id="GO:0006355">
    <property type="term" value="P:regulation of DNA-templated transcription"/>
    <property type="evidence" value="ECO:0007669"/>
    <property type="project" value="InterPro"/>
</dbReference>
<dbReference type="Gene3D" id="1.10.1220.10">
    <property type="entry name" value="Met repressor-like"/>
    <property type="match status" value="1"/>
</dbReference>
<dbReference type="GO" id="GO:0044010">
    <property type="term" value="P:single-species biofilm formation"/>
    <property type="evidence" value="ECO:0007669"/>
    <property type="project" value="InterPro"/>
</dbReference>
<dbReference type="InterPro" id="IPR026262">
    <property type="entry name" value="DinJ"/>
</dbReference>
<organism evidence="3 4">
    <name type="scientific">Tianweitania populi</name>
    <dbReference type="NCBI Taxonomy" id="1607949"/>
    <lineage>
        <taxon>Bacteria</taxon>
        <taxon>Pseudomonadati</taxon>
        <taxon>Pseudomonadota</taxon>
        <taxon>Alphaproteobacteria</taxon>
        <taxon>Hyphomicrobiales</taxon>
        <taxon>Phyllobacteriaceae</taxon>
        <taxon>Tianweitania</taxon>
    </lineage>
</organism>
<dbReference type="GO" id="GO:0000987">
    <property type="term" value="F:cis-regulatory region sequence-specific DNA binding"/>
    <property type="evidence" value="ECO:0007669"/>
    <property type="project" value="InterPro"/>
</dbReference>
<reference evidence="3" key="1">
    <citation type="journal article" date="2014" name="Int. J. Syst. Evol. Microbiol.">
        <title>Complete genome sequence of Corynebacterium casei LMG S-19264T (=DSM 44701T), isolated from a smear-ripened cheese.</title>
        <authorList>
            <consortium name="US DOE Joint Genome Institute (JGI-PGF)"/>
            <person name="Walter F."/>
            <person name="Albersmeier A."/>
            <person name="Kalinowski J."/>
            <person name="Ruckert C."/>
        </authorList>
    </citation>
    <scope>NUCLEOTIDE SEQUENCE</scope>
    <source>
        <strain evidence="3">KCTC 42249</strain>
    </source>
</reference>
<dbReference type="PIRSF" id="PIRSF003108">
    <property type="entry name" value="DinJ"/>
    <property type="match status" value="1"/>
</dbReference>
<proteinExistence type="inferred from homology"/>
<comment type="caution">
    <text evidence="3">The sequence shown here is derived from an EMBL/GenBank/DDBJ whole genome shotgun (WGS) entry which is preliminary data.</text>
</comment>
<gene>
    <name evidence="3" type="ORF">GCM10016234_05120</name>
</gene>
<dbReference type="InterPro" id="IPR007337">
    <property type="entry name" value="RelB/DinJ"/>
</dbReference>
<evidence type="ECO:0000256" key="1">
    <source>
        <dbReference type="ARBA" id="ARBA00010562"/>
    </source>
</evidence>
<evidence type="ECO:0000313" key="3">
    <source>
        <dbReference type="EMBL" id="GHD07072.1"/>
    </source>
</evidence>
<keyword evidence="4" id="KW-1185">Reference proteome</keyword>
<reference evidence="3" key="2">
    <citation type="submission" date="2020-09" db="EMBL/GenBank/DDBJ databases">
        <authorList>
            <person name="Sun Q."/>
            <person name="Kim S."/>
        </authorList>
    </citation>
    <scope>NUCLEOTIDE SEQUENCE</scope>
    <source>
        <strain evidence="3">KCTC 42249</strain>
    </source>
</reference>
<dbReference type="RefSeq" id="WP_189501451.1">
    <property type="nucleotide sequence ID" value="NZ_BMZQ01000001.1"/>
</dbReference>
<dbReference type="Proteomes" id="UP000630142">
    <property type="component" value="Unassembled WGS sequence"/>
</dbReference>
<dbReference type="InterPro" id="IPR013321">
    <property type="entry name" value="Arc_rbn_hlx_hlx"/>
</dbReference>
<keyword evidence="2" id="KW-1277">Toxin-antitoxin system</keyword>
<name>A0A8J3DMQ9_9HYPH</name>
<dbReference type="PANTHER" id="PTHR38781:SF1">
    <property type="entry name" value="ANTITOXIN DINJ-RELATED"/>
    <property type="match status" value="1"/>
</dbReference>
<evidence type="ECO:0000313" key="4">
    <source>
        <dbReference type="Proteomes" id="UP000630142"/>
    </source>
</evidence>
<evidence type="ECO:0000256" key="2">
    <source>
        <dbReference type="ARBA" id="ARBA00022649"/>
    </source>
</evidence>
<dbReference type="GO" id="GO:0006351">
    <property type="term" value="P:DNA-templated transcription"/>
    <property type="evidence" value="ECO:0007669"/>
    <property type="project" value="TreeGrafter"/>
</dbReference>
<evidence type="ECO:0008006" key="5">
    <source>
        <dbReference type="Google" id="ProtNLM"/>
    </source>
</evidence>
<dbReference type="AlphaFoldDB" id="A0A8J3DMQ9"/>
<sequence length="87" mass="9327">MSAEQLLKEIADPAIEAEAAVALEKQGLTLPDAVRRLLAHVAQEKSLPIELLAPNENSLAAMEEAKNGDLPSFQSVQALLNELHADD</sequence>
<protein>
    <recommendedName>
        <fullName evidence="5">Type II toxin-antitoxin system RelB/DinJ family antitoxin</fullName>
    </recommendedName>
</protein>